<name>A0A2I1ES89_9GLOM</name>
<evidence type="ECO:0000313" key="4">
    <source>
        <dbReference type="Proteomes" id="UP000684084"/>
    </source>
</evidence>
<protein>
    <submittedName>
        <fullName evidence="1">Uncharacterized protein</fullName>
    </submittedName>
</protein>
<dbReference type="Proteomes" id="UP000684084">
    <property type="component" value="Unassembled WGS sequence"/>
</dbReference>
<reference evidence="1" key="3">
    <citation type="submission" date="2020-05" db="EMBL/GenBank/DDBJ databases">
        <authorList>
            <person name="Rincon C."/>
            <person name="Sanders R I."/>
            <person name="Robbins C."/>
            <person name="Chaturvedi A."/>
        </authorList>
    </citation>
    <scope>NUCLEOTIDE SEQUENCE</scope>
    <source>
        <strain evidence="1">CHB12</strain>
    </source>
</reference>
<evidence type="ECO:0000313" key="3">
    <source>
        <dbReference type="Proteomes" id="UP000232722"/>
    </source>
</evidence>
<dbReference type="EMBL" id="CAGKOT010000002">
    <property type="protein sequence ID" value="CAB5309548.1"/>
    <property type="molecule type" value="Genomic_DNA"/>
</dbReference>
<organism evidence="1 4">
    <name type="scientific">Rhizophagus irregularis</name>
    <dbReference type="NCBI Taxonomy" id="588596"/>
    <lineage>
        <taxon>Eukaryota</taxon>
        <taxon>Fungi</taxon>
        <taxon>Fungi incertae sedis</taxon>
        <taxon>Mucoromycota</taxon>
        <taxon>Glomeromycotina</taxon>
        <taxon>Glomeromycetes</taxon>
        <taxon>Glomerales</taxon>
        <taxon>Glomeraceae</taxon>
        <taxon>Rhizophagus</taxon>
    </lineage>
</organism>
<sequence length="106" mass="12525">MKKLQYKVWNKICEETIELEKQMGILKDLKRKKKRIDNSDSECDEDLEKEKLNNKKTNKKVKNIIKNIMVENNKDNVFRLGNSDKSSWGNKIVSSLVIALNFNVFY</sequence>
<dbReference type="OrthoDB" id="10379630at2759"/>
<comment type="caution">
    <text evidence="1">The sequence shown here is derived from an EMBL/GenBank/DDBJ whole genome shotgun (WGS) entry which is preliminary data.</text>
</comment>
<accession>A0A2I1ES89</accession>
<proteinExistence type="predicted"/>
<dbReference type="EMBL" id="LLXJ01000515">
    <property type="protein sequence ID" value="PKC08771.1"/>
    <property type="molecule type" value="Genomic_DNA"/>
</dbReference>
<gene>
    <name evidence="1" type="ORF">CHRIB12_LOCUS1422</name>
    <name evidence="2" type="ORF">RhiirA5_416479</name>
</gene>
<reference evidence="2 3" key="2">
    <citation type="submission" date="2017-09" db="EMBL/GenBank/DDBJ databases">
        <title>Extensive intraspecific genome diversity in a model arbuscular mycorrhizal fungus.</title>
        <authorList>
            <person name="Chen E.C."/>
            <person name="Morin E."/>
            <person name="Beaudet D."/>
            <person name="Noel J."/>
            <person name="Ndikumana S."/>
            <person name="Charron P."/>
            <person name="St-Onge C."/>
            <person name="Giorgi J."/>
            <person name="Grigoriev I.V."/>
            <person name="Roux C."/>
            <person name="Martin F.M."/>
            <person name="Corradi N."/>
        </authorList>
    </citation>
    <scope>NUCLEOTIDE SEQUENCE [LARGE SCALE GENOMIC DNA]</scope>
    <source>
        <strain evidence="2 3">A5</strain>
    </source>
</reference>
<evidence type="ECO:0000313" key="1">
    <source>
        <dbReference type="EMBL" id="CAB5309548.1"/>
    </source>
</evidence>
<dbReference type="Proteomes" id="UP000232722">
    <property type="component" value="Unassembled WGS sequence"/>
</dbReference>
<reference evidence="2 3" key="1">
    <citation type="submission" date="2016-04" db="EMBL/GenBank/DDBJ databases">
        <title>Genome analyses suggest a sexual origin of heterokaryosis in a supposedly ancient asexual fungus.</title>
        <authorList>
            <person name="Ropars J."/>
            <person name="Sedzielewska K."/>
            <person name="Noel J."/>
            <person name="Charron P."/>
            <person name="Farinelli L."/>
            <person name="Marton T."/>
            <person name="Kruger M."/>
            <person name="Pelin A."/>
            <person name="Brachmann A."/>
            <person name="Corradi N."/>
        </authorList>
    </citation>
    <scope>NUCLEOTIDE SEQUENCE [LARGE SCALE GENOMIC DNA]</scope>
    <source>
        <strain evidence="2 3">A5</strain>
    </source>
</reference>
<evidence type="ECO:0000313" key="2">
    <source>
        <dbReference type="EMBL" id="PKC08771.1"/>
    </source>
</evidence>
<dbReference type="AlphaFoldDB" id="A0A2I1ES89"/>